<name>A0A1S1QKZ0_9ACTN</name>
<sequence length="144" mass="14773">MIARSIAVPGHVADTTASAPATRRTKTSANAASSNIIGSRSPIASTTTGCPVTGEAPRSPHTASQSQFRYCDHSGLSMLSFVFSAAIASGVAFSPRMTETTEPGARPGNATAPMVTSKITSRLRPARLAAVSTTQLASLVLERA</sequence>
<protein>
    <submittedName>
        <fullName evidence="2">Uncharacterized protein</fullName>
    </submittedName>
</protein>
<dbReference type="AlphaFoldDB" id="A0A1S1QKZ0"/>
<reference evidence="3" key="1">
    <citation type="submission" date="2016-07" db="EMBL/GenBank/DDBJ databases">
        <title>Frankia sp. NRRL B-16219 Genome sequencing.</title>
        <authorList>
            <person name="Ghodhbane-Gtari F."/>
            <person name="Swanson E."/>
            <person name="Gueddou A."/>
            <person name="Louati M."/>
            <person name="Nouioui I."/>
            <person name="Hezbri K."/>
            <person name="Abebe-Akele F."/>
            <person name="Simpson S."/>
            <person name="Morris K."/>
            <person name="Thomas K."/>
            <person name="Gtari M."/>
            <person name="Tisa L.S."/>
        </authorList>
    </citation>
    <scope>NUCLEOTIDE SEQUENCE [LARGE SCALE GENOMIC DNA]</scope>
    <source>
        <strain evidence="3">NRRL B-16219</strain>
    </source>
</reference>
<evidence type="ECO:0000313" key="3">
    <source>
        <dbReference type="Proteomes" id="UP000179769"/>
    </source>
</evidence>
<dbReference type="EMBL" id="MAXA01000135">
    <property type="protein sequence ID" value="OHV34650.1"/>
    <property type="molecule type" value="Genomic_DNA"/>
</dbReference>
<accession>A0A1S1QKZ0</accession>
<keyword evidence="3" id="KW-1185">Reference proteome</keyword>
<organism evidence="2 3">
    <name type="scientific">Parafrankia soli</name>
    <dbReference type="NCBI Taxonomy" id="2599596"/>
    <lineage>
        <taxon>Bacteria</taxon>
        <taxon>Bacillati</taxon>
        <taxon>Actinomycetota</taxon>
        <taxon>Actinomycetes</taxon>
        <taxon>Frankiales</taxon>
        <taxon>Frankiaceae</taxon>
        <taxon>Parafrankia</taxon>
    </lineage>
</organism>
<proteinExistence type="predicted"/>
<gene>
    <name evidence="2" type="ORF">BBK14_33550</name>
</gene>
<dbReference type="Proteomes" id="UP000179769">
    <property type="component" value="Unassembled WGS sequence"/>
</dbReference>
<evidence type="ECO:0000256" key="1">
    <source>
        <dbReference type="SAM" id="MobiDB-lite"/>
    </source>
</evidence>
<feature type="region of interest" description="Disordered" evidence="1">
    <location>
        <begin position="1"/>
        <end position="66"/>
    </location>
</feature>
<feature type="compositionally biased region" description="Low complexity" evidence="1">
    <location>
        <begin position="27"/>
        <end position="41"/>
    </location>
</feature>
<comment type="caution">
    <text evidence="2">The sequence shown here is derived from an EMBL/GenBank/DDBJ whole genome shotgun (WGS) entry which is preliminary data.</text>
</comment>
<evidence type="ECO:0000313" key="2">
    <source>
        <dbReference type="EMBL" id="OHV34650.1"/>
    </source>
</evidence>